<keyword evidence="9" id="KW-0012">Acyltransferase</keyword>
<feature type="transmembrane region" description="Helical" evidence="7">
    <location>
        <begin position="126"/>
        <end position="146"/>
    </location>
</feature>
<comment type="similarity">
    <text evidence="2">Belongs to the acyltransferase 3 family.</text>
</comment>
<dbReference type="EMBL" id="JABZEC010000002">
    <property type="protein sequence ID" value="NVY96186.1"/>
    <property type="molecule type" value="Genomic_DNA"/>
</dbReference>
<keyword evidence="9" id="KW-0808">Transferase</keyword>
<feature type="transmembrane region" description="Helical" evidence="7">
    <location>
        <begin position="50"/>
        <end position="72"/>
    </location>
</feature>
<dbReference type="GO" id="GO:0016413">
    <property type="term" value="F:O-acetyltransferase activity"/>
    <property type="evidence" value="ECO:0007669"/>
    <property type="project" value="TreeGrafter"/>
</dbReference>
<dbReference type="Pfam" id="PF01757">
    <property type="entry name" value="Acyl_transf_3"/>
    <property type="match status" value="1"/>
</dbReference>
<keyword evidence="4 7" id="KW-0812">Transmembrane</keyword>
<evidence type="ECO:0000256" key="3">
    <source>
        <dbReference type="ARBA" id="ARBA00022475"/>
    </source>
</evidence>
<evidence type="ECO:0000256" key="7">
    <source>
        <dbReference type="SAM" id="Phobius"/>
    </source>
</evidence>
<keyword evidence="3" id="KW-1003">Cell membrane</keyword>
<dbReference type="InterPro" id="IPR002656">
    <property type="entry name" value="Acyl_transf_3_dom"/>
</dbReference>
<dbReference type="RefSeq" id="WP_176942343.1">
    <property type="nucleotide sequence ID" value="NZ_JABZEC010000002.1"/>
</dbReference>
<proteinExistence type="inferred from homology"/>
<feature type="transmembrane region" description="Helical" evidence="7">
    <location>
        <begin position="84"/>
        <end position="106"/>
    </location>
</feature>
<comment type="caution">
    <text evidence="9">The sequence shown here is derived from an EMBL/GenBank/DDBJ whole genome shotgun (WGS) entry which is preliminary data.</text>
</comment>
<feature type="transmembrane region" description="Helical" evidence="7">
    <location>
        <begin position="16"/>
        <end position="38"/>
    </location>
</feature>
<evidence type="ECO:0000256" key="2">
    <source>
        <dbReference type="ARBA" id="ARBA00007400"/>
    </source>
</evidence>
<protein>
    <submittedName>
        <fullName evidence="9">Acyltransferase</fullName>
    </submittedName>
</protein>
<name>A0A850R9X3_9LACO</name>
<keyword evidence="5 7" id="KW-1133">Transmembrane helix</keyword>
<gene>
    <name evidence="9" type="ORF">HU830_03215</name>
</gene>
<dbReference type="PANTHER" id="PTHR40074:SF2">
    <property type="entry name" value="O-ACETYLTRANSFERASE WECH"/>
    <property type="match status" value="1"/>
</dbReference>
<dbReference type="GO" id="GO:0009246">
    <property type="term" value="P:enterobacterial common antigen biosynthetic process"/>
    <property type="evidence" value="ECO:0007669"/>
    <property type="project" value="TreeGrafter"/>
</dbReference>
<evidence type="ECO:0000313" key="9">
    <source>
        <dbReference type="EMBL" id="NVY96186.1"/>
    </source>
</evidence>
<evidence type="ECO:0000256" key="1">
    <source>
        <dbReference type="ARBA" id="ARBA00004651"/>
    </source>
</evidence>
<evidence type="ECO:0000256" key="6">
    <source>
        <dbReference type="ARBA" id="ARBA00023136"/>
    </source>
</evidence>
<keyword evidence="6 7" id="KW-0472">Membrane</keyword>
<feature type="transmembrane region" description="Helical" evidence="7">
    <location>
        <begin position="320"/>
        <end position="341"/>
    </location>
</feature>
<evidence type="ECO:0000256" key="5">
    <source>
        <dbReference type="ARBA" id="ARBA00022989"/>
    </source>
</evidence>
<evidence type="ECO:0000313" key="10">
    <source>
        <dbReference type="Proteomes" id="UP000563523"/>
    </source>
</evidence>
<reference evidence="9 10" key="1">
    <citation type="submission" date="2020-06" db="EMBL/GenBank/DDBJ databases">
        <authorList>
            <person name="Kang J."/>
        </authorList>
    </citation>
    <scope>NUCLEOTIDE SEQUENCE [LARGE SCALE GENOMIC DNA]</scope>
    <source>
        <strain evidence="9 10">DCY120</strain>
    </source>
</reference>
<feature type="transmembrane region" description="Helical" evidence="7">
    <location>
        <begin position="158"/>
        <end position="177"/>
    </location>
</feature>
<dbReference type="PANTHER" id="PTHR40074">
    <property type="entry name" value="O-ACETYLTRANSFERASE WECH"/>
    <property type="match status" value="1"/>
</dbReference>
<dbReference type="Proteomes" id="UP000563523">
    <property type="component" value="Unassembled WGS sequence"/>
</dbReference>
<sequence length="375" mass="42716">MNQNSKYGHRNSNLEALRIIAMFLIVLGHFAIMTNWHFQGTSLGLIAGIQWLWFGGKLGVNLFVLISAYFLSQSTRSRPNGKTLLRLWTQVYFYSLLSFIIGSYVLKINFGAREIMRSFFPLTMGTYWFATAYFCIVVLAPYLNLWIRQLSFKSYSGLLLFLALIATIECTVGSNAIGLLQDTVAPVIFLYLLGGYIRKYQDRWAKIPSFCLFLAIIISLGGMYLSSLGIDFVHLTHPQIVQGFGWAQKYYPSVSPFQLIAASAIFLLFLRLPPHHNHPLNFLARGTFGVYLLHTSVLAYSWLWNDFIKAGEHHPYTPQIFLEALAVSFIILIGGIAVDLIRQGLFRAVQSLFRKIWPRSQGRHKLKKSYSKLSD</sequence>
<comment type="subcellular location">
    <subcellularLocation>
        <location evidence="1">Cell membrane</location>
        <topology evidence="1">Multi-pass membrane protein</topology>
    </subcellularLocation>
</comment>
<organism evidence="9 10">
    <name type="scientific">Bombilactobacillus apium</name>
    <dbReference type="NCBI Taxonomy" id="2675299"/>
    <lineage>
        <taxon>Bacteria</taxon>
        <taxon>Bacillati</taxon>
        <taxon>Bacillota</taxon>
        <taxon>Bacilli</taxon>
        <taxon>Lactobacillales</taxon>
        <taxon>Lactobacillaceae</taxon>
        <taxon>Bombilactobacillus</taxon>
    </lineage>
</organism>
<feature type="transmembrane region" description="Helical" evidence="7">
    <location>
        <begin position="250"/>
        <end position="270"/>
    </location>
</feature>
<evidence type="ECO:0000259" key="8">
    <source>
        <dbReference type="Pfam" id="PF01757"/>
    </source>
</evidence>
<evidence type="ECO:0000256" key="4">
    <source>
        <dbReference type="ARBA" id="ARBA00022692"/>
    </source>
</evidence>
<keyword evidence="10" id="KW-1185">Reference proteome</keyword>
<accession>A0A850R9X3</accession>
<feature type="transmembrane region" description="Helical" evidence="7">
    <location>
        <begin position="210"/>
        <end position="230"/>
    </location>
</feature>
<feature type="transmembrane region" description="Helical" evidence="7">
    <location>
        <begin position="282"/>
        <end position="300"/>
    </location>
</feature>
<feature type="domain" description="Acyltransferase 3" evidence="8">
    <location>
        <begin position="12"/>
        <end position="333"/>
    </location>
</feature>
<dbReference type="GO" id="GO:0005886">
    <property type="term" value="C:plasma membrane"/>
    <property type="evidence" value="ECO:0007669"/>
    <property type="project" value="UniProtKB-SubCell"/>
</dbReference>
<feature type="transmembrane region" description="Helical" evidence="7">
    <location>
        <begin position="183"/>
        <end position="198"/>
    </location>
</feature>
<dbReference type="AlphaFoldDB" id="A0A850R9X3"/>